<dbReference type="Pfam" id="PF03473">
    <property type="entry name" value="MOSC"/>
    <property type="match status" value="1"/>
</dbReference>
<comment type="caution">
    <text evidence="2">The sequence shown here is derived from an EMBL/GenBank/DDBJ whole genome shotgun (WGS) entry which is preliminary data.</text>
</comment>
<proteinExistence type="predicted"/>
<sequence length="263" mass="29065">MQVKALYSYPLKSAAGISYQEVSVNPMGLPNDRHWMIANPEGKFLTGRQFPEMVLIQVTIASGGLHLSAPNMSDLIVSLEQLTTTSAAHVWGQDFTARSGCAKANEWLSHFLNTPAQLMYIGELTTRFRDGSTPLSFADGYPILLAGQSSLDELNQKLESPVDMRQFRPNIVIDGAPAFEEDFWTLIQIGEVELAVKKYCERCVFTTVNPDTGEKSPDNEPLTTLSGFRNIPEKGICFGQNLEVVKSGTIRVGDEVTILDWAF</sequence>
<dbReference type="InterPro" id="IPR011037">
    <property type="entry name" value="Pyrv_Knase-like_insert_dom_sf"/>
</dbReference>
<dbReference type="PANTHER" id="PTHR14237:SF19">
    <property type="entry name" value="MITOCHONDRIAL AMIDOXIME REDUCING COMPONENT 1"/>
    <property type="match status" value="1"/>
</dbReference>
<dbReference type="Pfam" id="PF03476">
    <property type="entry name" value="MOSC_N"/>
    <property type="match status" value="1"/>
</dbReference>
<evidence type="ECO:0000313" key="2">
    <source>
        <dbReference type="EMBL" id="MCB6184358.1"/>
    </source>
</evidence>
<dbReference type="RefSeq" id="WP_227181168.1">
    <property type="nucleotide sequence ID" value="NZ_JAJBZT010000006.1"/>
</dbReference>
<protein>
    <submittedName>
        <fullName evidence="2">MOSC domain-containing protein</fullName>
    </submittedName>
</protein>
<evidence type="ECO:0000313" key="3">
    <source>
        <dbReference type="Proteomes" id="UP001165395"/>
    </source>
</evidence>
<evidence type="ECO:0000259" key="1">
    <source>
        <dbReference type="PROSITE" id="PS51340"/>
    </source>
</evidence>
<feature type="domain" description="MOSC" evidence="1">
    <location>
        <begin position="116"/>
        <end position="259"/>
    </location>
</feature>
<dbReference type="InterPro" id="IPR005302">
    <property type="entry name" value="MoCF_Sase_C"/>
</dbReference>
<gene>
    <name evidence="2" type="ORF">LIN78_12460</name>
</gene>
<dbReference type="SUPFAM" id="SSF141673">
    <property type="entry name" value="MOSC N-terminal domain-like"/>
    <property type="match status" value="1"/>
</dbReference>
<name>A0ABS8D831_9NEIS</name>
<keyword evidence="3" id="KW-1185">Reference proteome</keyword>
<dbReference type="Gene3D" id="2.40.33.20">
    <property type="entry name" value="PK beta-barrel domain-like"/>
    <property type="match status" value="1"/>
</dbReference>
<reference evidence="2" key="1">
    <citation type="submission" date="2021-10" db="EMBL/GenBank/DDBJ databases">
        <title>The complete genome sequence of Leeia sp. TBRC 13508.</title>
        <authorList>
            <person name="Charoenyingcharoen P."/>
            <person name="Yukphan P."/>
        </authorList>
    </citation>
    <scope>NUCLEOTIDE SEQUENCE</scope>
    <source>
        <strain evidence="2">TBRC 13508</strain>
    </source>
</reference>
<dbReference type="Proteomes" id="UP001165395">
    <property type="component" value="Unassembled WGS sequence"/>
</dbReference>
<dbReference type="PROSITE" id="PS51340">
    <property type="entry name" value="MOSC"/>
    <property type="match status" value="1"/>
</dbReference>
<accession>A0ABS8D831</accession>
<dbReference type="EMBL" id="JAJBZT010000006">
    <property type="protein sequence ID" value="MCB6184358.1"/>
    <property type="molecule type" value="Genomic_DNA"/>
</dbReference>
<organism evidence="2 3">
    <name type="scientific">Leeia speluncae</name>
    <dbReference type="NCBI Taxonomy" id="2884804"/>
    <lineage>
        <taxon>Bacteria</taxon>
        <taxon>Pseudomonadati</taxon>
        <taxon>Pseudomonadota</taxon>
        <taxon>Betaproteobacteria</taxon>
        <taxon>Neisseriales</taxon>
        <taxon>Leeiaceae</taxon>
        <taxon>Leeia</taxon>
    </lineage>
</organism>
<dbReference type="SUPFAM" id="SSF50800">
    <property type="entry name" value="PK beta-barrel domain-like"/>
    <property type="match status" value="1"/>
</dbReference>
<dbReference type="InterPro" id="IPR005303">
    <property type="entry name" value="MOCOS_middle"/>
</dbReference>
<dbReference type="PANTHER" id="PTHR14237">
    <property type="entry name" value="MOLYBDOPTERIN COFACTOR SULFURASE MOSC"/>
    <property type="match status" value="1"/>
</dbReference>